<keyword evidence="1" id="KW-0808">Transferase</keyword>
<proteinExistence type="predicted"/>
<evidence type="ECO:0000259" key="6">
    <source>
        <dbReference type="PROSITE" id="PS50011"/>
    </source>
</evidence>
<dbReference type="InterPro" id="IPR050660">
    <property type="entry name" value="NEK_Ser/Thr_kinase"/>
</dbReference>
<dbReference type="Proteomes" id="UP000800093">
    <property type="component" value="Unassembled WGS sequence"/>
</dbReference>
<dbReference type="CDD" id="cd00180">
    <property type="entry name" value="PKc"/>
    <property type="match status" value="1"/>
</dbReference>
<evidence type="ECO:0000256" key="4">
    <source>
        <dbReference type="ARBA" id="ARBA00022840"/>
    </source>
</evidence>
<dbReference type="PROSITE" id="PS50011">
    <property type="entry name" value="PROTEIN_KINASE_DOM"/>
    <property type="match status" value="1"/>
</dbReference>
<keyword evidence="3" id="KW-0418">Kinase</keyword>
<keyword evidence="5" id="KW-1133">Transmembrane helix</keyword>
<feature type="transmembrane region" description="Helical" evidence="5">
    <location>
        <begin position="387"/>
        <end position="408"/>
    </location>
</feature>
<dbReference type="Gene3D" id="1.10.510.10">
    <property type="entry name" value="Transferase(Phosphotransferase) domain 1"/>
    <property type="match status" value="1"/>
</dbReference>
<keyword evidence="5" id="KW-0812">Transmembrane</keyword>
<dbReference type="AlphaFoldDB" id="A0A9P4KGJ4"/>
<dbReference type="InterPro" id="IPR011009">
    <property type="entry name" value="Kinase-like_dom_sf"/>
</dbReference>
<dbReference type="GO" id="GO:0005634">
    <property type="term" value="C:nucleus"/>
    <property type="evidence" value="ECO:0007669"/>
    <property type="project" value="TreeGrafter"/>
</dbReference>
<dbReference type="GO" id="GO:0004674">
    <property type="term" value="F:protein serine/threonine kinase activity"/>
    <property type="evidence" value="ECO:0007669"/>
    <property type="project" value="TreeGrafter"/>
</dbReference>
<evidence type="ECO:0000256" key="2">
    <source>
        <dbReference type="ARBA" id="ARBA00022741"/>
    </source>
</evidence>
<keyword evidence="8" id="KW-1185">Reference proteome</keyword>
<evidence type="ECO:0000313" key="7">
    <source>
        <dbReference type="EMBL" id="KAF2267587.1"/>
    </source>
</evidence>
<accession>A0A9P4KGJ4</accession>
<dbReference type="Pfam" id="PF00069">
    <property type="entry name" value="Pkinase"/>
    <property type="match status" value="1"/>
</dbReference>
<dbReference type="InterPro" id="IPR008271">
    <property type="entry name" value="Ser/Thr_kinase_AS"/>
</dbReference>
<dbReference type="PANTHER" id="PTHR43671:SF104">
    <property type="entry name" value="CALCIUM_CALMODULIN-DEPENDENT PROTEIN KINASE TYPE 1D-RELATED"/>
    <property type="match status" value="1"/>
</dbReference>
<evidence type="ECO:0000256" key="3">
    <source>
        <dbReference type="ARBA" id="ARBA00022777"/>
    </source>
</evidence>
<dbReference type="PROSITE" id="PS00108">
    <property type="entry name" value="PROTEIN_KINASE_ST"/>
    <property type="match status" value="1"/>
</dbReference>
<keyword evidence="2" id="KW-0547">Nucleotide-binding</keyword>
<organism evidence="7 8">
    <name type="scientific">Lojkania enalia</name>
    <dbReference type="NCBI Taxonomy" id="147567"/>
    <lineage>
        <taxon>Eukaryota</taxon>
        <taxon>Fungi</taxon>
        <taxon>Dikarya</taxon>
        <taxon>Ascomycota</taxon>
        <taxon>Pezizomycotina</taxon>
        <taxon>Dothideomycetes</taxon>
        <taxon>Pleosporomycetidae</taxon>
        <taxon>Pleosporales</taxon>
        <taxon>Pleosporales incertae sedis</taxon>
        <taxon>Lojkania</taxon>
    </lineage>
</organism>
<dbReference type="SUPFAM" id="SSF56112">
    <property type="entry name" value="Protein kinase-like (PK-like)"/>
    <property type="match status" value="1"/>
</dbReference>
<dbReference type="GO" id="GO:0005524">
    <property type="term" value="F:ATP binding"/>
    <property type="evidence" value="ECO:0007669"/>
    <property type="project" value="UniProtKB-KW"/>
</dbReference>
<feature type="domain" description="Protein kinase" evidence="6">
    <location>
        <begin position="54"/>
        <end position="301"/>
    </location>
</feature>
<dbReference type="SMART" id="SM00220">
    <property type="entry name" value="S_TKc"/>
    <property type="match status" value="1"/>
</dbReference>
<dbReference type="EMBL" id="ML986590">
    <property type="protein sequence ID" value="KAF2267587.1"/>
    <property type="molecule type" value="Genomic_DNA"/>
</dbReference>
<name>A0A9P4KGJ4_9PLEO</name>
<keyword evidence="4" id="KW-0067">ATP-binding</keyword>
<gene>
    <name evidence="7" type="ORF">CC78DRAFT_614014</name>
</gene>
<dbReference type="OrthoDB" id="4062651at2759"/>
<dbReference type="InterPro" id="IPR000719">
    <property type="entry name" value="Prot_kinase_dom"/>
</dbReference>
<reference evidence="8" key="1">
    <citation type="journal article" date="2020" name="Stud. Mycol.">
        <title>101 Dothideomycetes genomes: A test case for predicting lifestyles and emergence of pathogens.</title>
        <authorList>
            <person name="Haridas S."/>
            <person name="Albert R."/>
            <person name="Binder M."/>
            <person name="Bloem J."/>
            <person name="LaButti K."/>
            <person name="Salamov A."/>
            <person name="Andreopoulos B."/>
            <person name="Baker S."/>
            <person name="Barry K."/>
            <person name="Bills G."/>
            <person name="Bluhm B."/>
            <person name="Cannon C."/>
            <person name="Castanera R."/>
            <person name="Culley D."/>
            <person name="Daum C."/>
            <person name="Ezra D."/>
            <person name="Gonzalez J."/>
            <person name="Henrissat B."/>
            <person name="Kuo A."/>
            <person name="Liang C."/>
            <person name="Lipzen A."/>
            <person name="Lutzoni F."/>
            <person name="Magnuson J."/>
            <person name="Mondo S."/>
            <person name="Nolan M."/>
            <person name="Ohm R."/>
            <person name="Pangilinan J."/>
            <person name="Park H.-J."/>
            <person name="Ramirez L."/>
            <person name="Alfaro M."/>
            <person name="Sun H."/>
            <person name="Tritt A."/>
            <person name="Yoshinaga Y."/>
            <person name="Zwiers L.-H."/>
            <person name="Turgeon B."/>
            <person name="Goodwin S."/>
            <person name="Spatafora J."/>
            <person name="Crous P."/>
            <person name="Grigoriev I."/>
        </authorList>
    </citation>
    <scope>NUCLEOTIDE SEQUENCE [LARGE SCALE GENOMIC DNA]</scope>
    <source>
        <strain evidence="8">CBS 304.66</strain>
    </source>
</reference>
<evidence type="ECO:0000256" key="1">
    <source>
        <dbReference type="ARBA" id="ARBA00022679"/>
    </source>
</evidence>
<dbReference type="Gene3D" id="3.30.200.20">
    <property type="entry name" value="Phosphorylase Kinase, domain 1"/>
    <property type="match status" value="1"/>
</dbReference>
<keyword evidence="5" id="KW-0472">Membrane</keyword>
<comment type="caution">
    <text evidence="7">The sequence shown here is derived from an EMBL/GenBank/DDBJ whole genome shotgun (WGS) entry which is preliminary data.</text>
</comment>
<sequence length="423" mass="48172">MGSLVGGECLAEPRTTQLVRGSGGFKDCLDSSLWQNWSGRGFHVDFGPDDIIPLEQGRYLGRGAVGEVIEACCQGTVLALKRKFCRKKVTELEKKEIGILKKLSHFHIVKMDFESVYSGVALDPPQSDRLSNLGLPVGLWRQGGRPEYSFLLSKIGCLTGAIEYLHQERIRHQDLKPSNILLSRQRVWLTDFGSSIDFSTQSTKVANYLASGRAADIFSLGCIFLEIMTLGLHGSLEPLKALRPIPNNCHSFESNLHPLPAWTDLLRPTVPFHRHLLYEITRMLEQDPQIRPTARDLHHRLSYIDQFERPSESVQLFDECCKPYTDHYHRGEVNQLNNHMRICEEYLEMRPKFERLDGRLHIPIGSKFAETTNLSSTLRTNLKLEEYIMVALLLHGLAPILIPLIDVLDYFSRYFAMMASYDS</sequence>
<protein>
    <submittedName>
        <fullName evidence="7">Kinase-like protein</fullName>
    </submittedName>
</protein>
<dbReference type="PANTHER" id="PTHR43671">
    <property type="entry name" value="SERINE/THREONINE-PROTEIN KINASE NEK"/>
    <property type="match status" value="1"/>
</dbReference>
<evidence type="ECO:0000256" key="5">
    <source>
        <dbReference type="SAM" id="Phobius"/>
    </source>
</evidence>
<evidence type="ECO:0000313" key="8">
    <source>
        <dbReference type="Proteomes" id="UP000800093"/>
    </source>
</evidence>